<dbReference type="EMBL" id="NSKB01000005">
    <property type="protein sequence ID" value="PAU76111.1"/>
    <property type="molecule type" value="Genomic_DNA"/>
</dbReference>
<dbReference type="OrthoDB" id="8732650at2"/>
<dbReference type="InterPro" id="IPR036942">
    <property type="entry name" value="Beta-barrel_TonB_sf"/>
</dbReference>
<keyword evidence="2" id="KW-0472">Membrane</keyword>
<reference evidence="5 6" key="1">
    <citation type="submission" date="2017-08" db="EMBL/GenBank/DDBJ databases">
        <title>Halomonas alkalisoli sp. nov., isolated from saline alkaline soil.</title>
        <authorList>
            <person name="Wang D."/>
            <person name="Zhang G."/>
        </authorList>
    </citation>
    <scope>NUCLEOTIDE SEQUENCE [LARGE SCALE GENOMIC DNA]</scope>
    <source>
        <strain evidence="5 6">WRN001</strain>
    </source>
</reference>
<evidence type="ECO:0000256" key="3">
    <source>
        <dbReference type="ARBA" id="ARBA00023237"/>
    </source>
</evidence>
<proteinExistence type="predicted"/>
<name>A0A2A2ERQ8_9GAMM</name>
<dbReference type="Proteomes" id="UP000217771">
    <property type="component" value="Unassembled WGS sequence"/>
</dbReference>
<accession>A0A2A2ERQ8</accession>
<evidence type="ECO:0000313" key="6">
    <source>
        <dbReference type="Proteomes" id="UP000217771"/>
    </source>
</evidence>
<sequence>MRTNATGIWPGQGEQPSPSRGRQTEVGAKLSLPDGRLGPTLGLFDIRRRNGVGYVDRRTS</sequence>
<protein>
    <submittedName>
        <fullName evidence="5">Uncharacterized protein</fullName>
    </submittedName>
</protein>
<gene>
    <name evidence="5" type="ORF">CK498_14550</name>
</gene>
<comment type="caution">
    <text evidence="5">The sequence shown here is derived from an EMBL/GenBank/DDBJ whole genome shotgun (WGS) entry which is preliminary data.</text>
</comment>
<organism evidence="5 6">
    <name type="scientific">Halomonas salipaludis</name>
    <dbReference type="NCBI Taxonomy" id="2032625"/>
    <lineage>
        <taxon>Bacteria</taxon>
        <taxon>Pseudomonadati</taxon>
        <taxon>Pseudomonadota</taxon>
        <taxon>Gammaproteobacteria</taxon>
        <taxon>Oceanospirillales</taxon>
        <taxon>Halomonadaceae</taxon>
        <taxon>Halomonas</taxon>
    </lineage>
</organism>
<evidence type="ECO:0000256" key="4">
    <source>
        <dbReference type="SAM" id="MobiDB-lite"/>
    </source>
</evidence>
<dbReference type="AlphaFoldDB" id="A0A2A2ERQ8"/>
<feature type="region of interest" description="Disordered" evidence="4">
    <location>
        <begin position="1"/>
        <end position="34"/>
    </location>
</feature>
<keyword evidence="6" id="KW-1185">Reference proteome</keyword>
<keyword evidence="3" id="KW-0998">Cell outer membrane</keyword>
<evidence type="ECO:0000313" key="5">
    <source>
        <dbReference type="EMBL" id="PAU76111.1"/>
    </source>
</evidence>
<evidence type="ECO:0000256" key="1">
    <source>
        <dbReference type="ARBA" id="ARBA00004442"/>
    </source>
</evidence>
<evidence type="ECO:0000256" key="2">
    <source>
        <dbReference type="ARBA" id="ARBA00023136"/>
    </source>
</evidence>
<dbReference type="Gene3D" id="2.40.170.20">
    <property type="entry name" value="TonB-dependent receptor, beta-barrel domain"/>
    <property type="match status" value="1"/>
</dbReference>
<dbReference type="GO" id="GO:0009279">
    <property type="term" value="C:cell outer membrane"/>
    <property type="evidence" value="ECO:0007669"/>
    <property type="project" value="UniProtKB-SubCell"/>
</dbReference>
<comment type="subcellular location">
    <subcellularLocation>
        <location evidence="1">Cell outer membrane</location>
    </subcellularLocation>
</comment>